<evidence type="ECO:0000256" key="4">
    <source>
        <dbReference type="ARBA" id="ARBA00022741"/>
    </source>
</evidence>
<keyword evidence="11" id="KW-1185">Reference proteome</keyword>
<dbReference type="FunFam" id="3.40.50.300:FF:001644">
    <property type="entry name" value="ABC transporter G family member 5"/>
    <property type="match status" value="1"/>
</dbReference>
<dbReference type="PANTHER" id="PTHR48041:SF79">
    <property type="entry name" value="ABC TRANSPORTER G FAMILY MEMBER 5"/>
    <property type="match status" value="1"/>
</dbReference>
<evidence type="ECO:0000256" key="3">
    <source>
        <dbReference type="ARBA" id="ARBA00022692"/>
    </source>
</evidence>
<dbReference type="Pfam" id="PF00005">
    <property type="entry name" value="ABC_tran"/>
    <property type="match status" value="1"/>
</dbReference>
<reference evidence="10 11" key="1">
    <citation type="journal article" date="2014" name="PLoS ONE">
        <title>Global Analysis of Gene Expression Profiles in Physic Nut (Jatropha curcas L.) Seedlings Exposed to Salt Stress.</title>
        <authorList>
            <person name="Zhang L."/>
            <person name="Zhang C."/>
            <person name="Wu P."/>
            <person name="Chen Y."/>
            <person name="Li M."/>
            <person name="Jiang H."/>
            <person name="Wu G."/>
        </authorList>
    </citation>
    <scope>NUCLEOTIDE SEQUENCE [LARGE SCALE GENOMIC DNA]</scope>
    <source>
        <strain evidence="11">cv. GZQX0401</strain>
        <tissue evidence="10">Young leaves</tissue>
    </source>
</reference>
<comment type="subcellular location">
    <subcellularLocation>
        <location evidence="1">Membrane</location>
        <topology evidence="1">Multi-pass membrane protein</topology>
    </subcellularLocation>
</comment>
<dbReference type="PROSITE" id="PS50893">
    <property type="entry name" value="ABC_TRANSPORTER_2"/>
    <property type="match status" value="1"/>
</dbReference>
<dbReference type="InterPro" id="IPR027417">
    <property type="entry name" value="P-loop_NTPase"/>
</dbReference>
<dbReference type="InterPro" id="IPR013525">
    <property type="entry name" value="ABC2_TM"/>
</dbReference>
<evidence type="ECO:0000256" key="7">
    <source>
        <dbReference type="ARBA" id="ARBA00023136"/>
    </source>
</evidence>
<sequence>MKKQGCEIEAKGINYKISTKKTELLYPFKIFKKDEEPKPNLEDKHVLKGVNCKAKPWEILAIVGPSGAGKSSLLEVLAGKLNPQNGSIFVNQNPIDKSQLQKISGYVTQRDTLFPLLTVEETLMFSAKLRLSLPQAQLRSRVKSLVQELGLDHVAMTRVGTGDDRVRGISGGERRRVSIGVDVIHDPKVLILDEPTSGLDSTSALQIIDMLKVMAETRGRTIILSIHQPGFRIVKLFNSILLMANGSVLHHGTVDQLGIHLRTLDLDLPVHVNVVEFAIESIEAIEQQKEEEKQAMQPTEVLSLSISHQQQHIKKLVEEGESRSGKFTLQQLFQQSKVADEEIINVGIDFPSGFANSIFQETIILTHRFSKNIFRTRELFACRTIQMLVSGFVLGSIFCNVKDDLTGAEERVGLFAFILTFLLSCTTEALPIFLQEREILMKETSCGSYRVSSYSIANGLVSLPFLLILAIFFSVPLYWLVGLNPTFTAFMHFLLLIWLILYTANSVVVCFSALVPNFIVGNSVISGVMGSFFLFSGYFISKHGIPKYWIFMHYISLFKYPFEGFLINEFSKSGKCLEYMFGTCMVSGEDVLREEGYGEESRWRNVVIMICFILVYRFISYVILRCRCSLTSLKGSVVL</sequence>
<keyword evidence="2" id="KW-0813">Transport</keyword>
<evidence type="ECO:0000256" key="6">
    <source>
        <dbReference type="ARBA" id="ARBA00022989"/>
    </source>
</evidence>
<dbReference type="Pfam" id="PF01061">
    <property type="entry name" value="ABC2_membrane"/>
    <property type="match status" value="1"/>
</dbReference>
<keyword evidence="4" id="KW-0547">Nucleotide-binding</keyword>
<dbReference type="OrthoDB" id="66620at2759"/>
<dbReference type="SMART" id="SM00382">
    <property type="entry name" value="AAA"/>
    <property type="match status" value="1"/>
</dbReference>
<feature type="transmembrane region" description="Helical" evidence="8">
    <location>
        <begin position="413"/>
        <end position="434"/>
    </location>
</feature>
<name>A0A067KWR2_JATCU</name>
<dbReference type="AlphaFoldDB" id="A0A067KWR2"/>
<feature type="transmembrane region" description="Helical" evidence="8">
    <location>
        <begin position="520"/>
        <end position="540"/>
    </location>
</feature>
<dbReference type="Pfam" id="PF06422">
    <property type="entry name" value="PDR_CDR"/>
    <property type="match status" value="1"/>
</dbReference>
<feature type="transmembrane region" description="Helical" evidence="8">
    <location>
        <begin position="454"/>
        <end position="481"/>
    </location>
</feature>
<dbReference type="Proteomes" id="UP000027138">
    <property type="component" value="Unassembled WGS sequence"/>
</dbReference>
<evidence type="ECO:0000259" key="9">
    <source>
        <dbReference type="PROSITE" id="PS50893"/>
    </source>
</evidence>
<dbReference type="InterPro" id="IPR050352">
    <property type="entry name" value="ABCG_transporters"/>
</dbReference>
<dbReference type="PROSITE" id="PS00211">
    <property type="entry name" value="ABC_TRANSPORTER_1"/>
    <property type="match status" value="1"/>
</dbReference>
<keyword evidence="3 8" id="KW-0812">Transmembrane</keyword>
<evidence type="ECO:0000313" key="11">
    <source>
        <dbReference type="Proteomes" id="UP000027138"/>
    </source>
</evidence>
<dbReference type="Pfam" id="PF19055">
    <property type="entry name" value="ABC2_membrane_7"/>
    <property type="match status" value="1"/>
</dbReference>
<feature type="domain" description="ABC transporter" evidence="9">
    <location>
        <begin position="25"/>
        <end position="270"/>
    </location>
</feature>
<dbReference type="GO" id="GO:0016020">
    <property type="term" value="C:membrane"/>
    <property type="evidence" value="ECO:0007669"/>
    <property type="project" value="UniProtKB-SubCell"/>
</dbReference>
<dbReference type="InterPro" id="IPR017871">
    <property type="entry name" value="ABC_transporter-like_CS"/>
</dbReference>
<feature type="transmembrane region" description="Helical" evidence="8">
    <location>
        <begin position="606"/>
        <end position="624"/>
    </location>
</feature>
<keyword evidence="6 8" id="KW-1133">Transmembrane helix</keyword>
<dbReference type="InterPro" id="IPR010929">
    <property type="entry name" value="PDR_CDR_ABC"/>
</dbReference>
<dbReference type="InterPro" id="IPR003439">
    <property type="entry name" value="ABC_transporter-like_ATP-bd"/>
</dbReference>
<evidence type="ECO:0000313" key="10">
    <source>
        <dbReference type="EMBL" id="KDP39428.1"/>
    </source>
</evidence>
<evidence type="ECO:0000256" key="2">
    <source>
        <dbReference type="ARBA" id="ARBA00022448"/>
    </source>
</evidence>
<keyword evidence="7 8" id="KW-0472">Membrane</keyword>
<dbReference type="InterPro" id="IPR003593">
    <property type="entry name" value="AAA+_ATPase"/>
</dbReference>
<accession>A0A067KWR2</accession>
<dbReference type="Gene3D" id="3.40.50.300">
    <property type="entry name" value="P-loop containing nucleotide triphosphate hydrolases"/>
    <property type="match status" value="1"/>
</dbReference>
<dbReference type="GO" id="GO:0140359">
    <property type="term" value="F:ABC-type transporter activity"/>
    <property type="evidence" value="ECO:0007669"/>
    <property type="project" value="InterPro"/>
</dbReference>
<evidence type="ECO:0000256" key="1">
    <source>
        <dbReference type="ARBA" id="ARBA00004141"/>
    </source>
</evidence>
<dbReference type="SUPFAM" id="SSF52540">
    <property type="entry name" value="P-loop containing nucleoside triphosphate hydrolases"/>
    <property type="match status" value="1"/>
</dbReference>
<feature type="transmembrane region" description="Helical" evidence="8">
    <location>
        <begin position="493"/>
        <end position="514"/>
    </location>
</feature>
<gene>
    <name evidence="10" type="ORF">JCGZ_03710</name>
</gene>
<dbReference type="GO" id="GO:0016887">
    <property type="term" value="F:ATP hydrolysis activity"/>
    <property type="evidence" value="ECO:0007669"/>
    <property type="project" value="InterPro"/>
</dbReference>
<dbReference type="GO" id="GO:0005524">
    <property type="term" value="F:ATP binding"/>
    <property type="evidence" value="ECO:0007669"/>
    <property type="project" value="UniProtKB-KW"/>
</dbReference>
<protein>
    <recommendedName>
        <fullName evidence="9">ABC transporter domain-containing protein</fullName>
    </recommendedName>
</protein>
<organism evidence="10 11">
    <name type="scientific">Jatropha curcas</name>
    <name type="common">Barbados nut</name>
    <dbReference type="NCBI Taxonomy" id="180498"/>
    <lineage>
        <taxon>Eukaryota</taxon>
        <taxon>Viridiplantae</taxon>
        <taxon>Streptophyta</taxon>
        <taxon>Embryophyta</taxon>
        <taxon>Tracheophyta</taxon>
        <taxon>Spermatophyta</taxon>
        <taxon>Magnoliopsida</taxon>
        <taxon>eudicotyledons</taxon>
        <taxon>Gunneridae</taxon>
        <taxon>Pentapetalae</taxon>
        <taxon>rosids</taxon>
        <taxon>fabids</taxon>
        <taxon>Malpighiales</taxon>
        <taxon>Euphorbiaceae</taxon>
        <taxon>Crotonoideae</taxon>
        <taxon>Jatropheae</taxon>
        <taxon>Jatropha</taxon>
    </lineage>
</organism>
<proteinExistence type="predicted"/>
<feature type="transmembrane region" description="Helical" evidence="8">
    <location>
        <begin position="384"/>
        <end position="401"/>
    </location>
</feature>
<dbReference type="InterPro" id="IPR043926">
    <property type="entry name" value="ABCG_dom"/>
</dbReference>
<dbReference type="EMBL" id="KK914352">
    <property type="protein sequence ID" value="KDP39428.1"/>
    <property type="molecule type" value="Genomic_DNA"/>
</dbReference>
<evidence type="ECO:0000256" key="5">
    <source>
        <dbReference type="ARBA" id="ARBA00022840"/>
    </source>
</evidence>
<dbReference type="PANTHER" id="PTHR48041">
    <property type="entry name" value="ABC TRANSPORTER G FAMILY MEMBER 28"/>
    <property type="match status" value="1"/>
</dbReference>
<keyword evidence="5" id="KW-0067">ATP-binding</keyword>
<evidence type="ECO:0000256" key="8">
    <source>
        <dbReference type="SAM" id="Phobius"/>
    </source>
</evidence>